<reference evidence="1 2" key="1">
    <citation type="submission" date="2016-10" db="EMBL/GenBank/DDBJ databases">
        <authorList>
            <person name="de Groot N.N."/>
        </authorList>
    </citation>
    <scope>NUCLEOTIDE SEQUENCE [LARGE SCALE GENOMIC DNA]</scope>
    <source>
        <strain evidence="1 2">CGMCC 1.11156</strain>
    </source>
</reference>
<keyword evidence="2" id="KW-1185">Reference proteome</keyword>
<dbReference type="Proteomes" id="UP000198649">
    <property type="component" value="Unassembled WGS sequence"/>
</dbReference>
<proteinExistence type="predicted"/>
<dbReference type="EMBL" id="FOQG01000003">
    <property type="protein sequence ID" value="SFH89349.1"/>
    <property type="molecule type" value="Genomic_DNA"/>
</dbReference>
<sequence>MRRARTMTVAKGTVLPLRLEFSRVREVPRRRA</sequence>
<protein>
    <submittedName>
        <fullName evidence="1">Uncharacterized protein</fullName>
    </submittedName>
</protein>
<gene>
    <name evidence="1" type="ORF">SAMN05216561_10352</name>
</gene>
<dbReference type="AlphaFoldDB" id="A0A1I3DS23"/>
<name>A0A1I3DS23_9ACTN</name>
<organism evidence="1 2">
    <name type="scientific">Nocardioides psychrotolerans</name>
    <dbReference type="NCBI Taxonomy" id="1005945"/>
    <lineage>
        <taxon>Bacteria</taxon>
        <taxon>Bacillati</taxon>
        <taxon>Actinomycetota</taxon>
        <taxon>Actinomycetes</taxon>
        <taxon>Propionibacteriales</taxon>
        <taxon>Nocardioidaceae</taxon>
        <taxon>Nocardioides</taxon>
    </lineage>
</organism>
<evidence type="ECO:0000313" key="1">
    <source>
        <dbReference type="EMBL" id="SFH89349.1"/>
    </source>
</evidence>
<accession>A0A1I3DS23</accession>
<evidence type="ECO:0000313" key="2">
    <source>
        <dbReference type="Proteomes" id="UP000198649"/>
    </source>
</evidence>